<dbReference type="PANTHER" id="PTHR33383">
    <property type="entry name" value="MEMBRANE PROTEIN INSERTION EFFICIENCY FACTOR-RELATED"/>
    <property type="match status" value="1"/>
</dbReference>
<organism evidence="2">
    <name type="scientific">freshwater metagenome</name>
    <dbReference type="NCBI Taxonomy" id="449393"/>
    <lineage>
        <taxon>unclassified sequences</taxon>
        <taxon>metagenomes</taxon>
        <taxon>ecological metagenomes</taxon>
    </lineage>
</organism>
<dbReference type="Pfam" id="PF01809">
    <property type="entry name" value="YidD"/>
    <property type="match status" value="1"/>
</dbReference>
<sequence>MSLIRIITAPISFYQRFISPAFPATCRYYPSCSAYAIKAIEVHGPFIGLYLGVRRLLRCHPFTPGGIDQVPPAGQWASVKAPFDPEDLLANRQEQTRSDALSPEATSLSREHRIDDSANLREPEL</sequence>
<dbReference type="NCBIfam" id="TIGR00278">
    <property type="entry name" value="membrane protein insertion efficiency factor YidD"/>
    <property type="match status" value="1"/>
</dbReference>
<name>A0A6J7DCP5_9ZZZZ</name>
<accession>A0A6J7DCP5</accession>
<dbReference type="AlphaFoldDB" id="A0A6J7DCP5"/>
<feature type="compositionally biased region" description="Basic and acidic residues" evidence="1">
    <location>
        <begin position="109"/>
        <end position="125"/>
    </location>
</feature>
<gene>
    <name evidence="2" type="ORF">UFOPK3401_00583</name>
</gene>
<dbReference type="SMART" id="SM01234">
    <property type="entry name" value="Haemolytic"/>
    <property type="match status" value="1"/>
</dbReference>
<proteinExistence type="inferred from homology"/>
<dbReference type="PANTHER" id="PTHR33383:SF1">
    <property type="entry name" value="MEMBRANE PROTEIN INSERTION EFFICIENCY FACTOR-RELATED"/>
    <property type="match status" value="1"/>
</dbReference>
<feature type="region of interest" description="Disordered" evidence="1">
    <location>
        <begin position="87"/>
        <end position="125"/>
    </location>
</feature>
<protein>
    <submittedName>
        <fullName evidence="2">Unannotated protein</fullName>
    </submittedName>
</protein>
<evidence type="ECO:0000256" key="1">
    <source>
        <dbReference type="SAM" id="MobiDB-lite"/>
    </source>
</evidence>
<evidence type="ECO:0000313" key="2">
    <source>
        <dbReference type="EMBL" id="CAB4867048.1"/>
    </source>
</evidence>
<dbReference type="InterPro" id="IPR002696">
    <property type="entry name" value="Membr_insert_effic_factor_YidD"/>
</dbReference>
<dbReference type="HAMAP" id="MF_00386">
    <property type="entry name" value="UPF0161_YidD"/>
    <property type="match status" value="1"/>
</dbReference>
<dbReference type="EMBL" id="CAFBLM010000019">
    <property type="protein sequence ID" value="CAB4867048.1"/>
    <property type="molecule type" value="Genomic_DNA"/>
</dbReference>
<reference evidence="2" key="1">
    <citation type="submission" date="2020-05" db="EMBL/GenBank/DDBJ databases">
        <authorList>
            <person name="Chiriac C."/>
            <person name="Salcher M."/>
            <person name="Ghai R."/>
            <person name="Kavagutti S V."/>
        </authorList>
    </citation>
    <scope>NUCLEOTIDE SEQUENCE</scope>
</reference>